<dbReference type="AlphaFoldDB" id="A0AAV0MIL2"/>
<evidence type="ECO:0000313" key="2">
    <source>
        <dbReference type="Proteomes" id="UP001154282"/>
    </source>
</evidence>
<comment type="caution">
    <text evidence="1">The sequence shown here is derived from an EMBL/GenBank/DDBJ whole genome shotgun (WGS) entry which is preliminary data.</text>
</comment>
<keyword evidence="2" id="KW-1185">Reference proteome</keyword>
<reference evidence="1" key="1">
    <citation type="submission" date="2022-08" db="EMBL/GenBank/DDBJ databases">
        <authorList>
            <person name="Gutierrez-Valencia J."/>
        </authorList>
    </citation>
    <scope>NUCLEOTIDE SEQUENCE</scope>
</reference>
<proteinExistence type="predicted"/>
<dbReference type="Proteomes" id="UP001154282">
    <property type="component" value="Unassembled WGS sequence"/>
</dbReference>
<dbReference type="EMBL" id="CAMGYJ010000007">
    <property type="protein sequence ID" value="CAI0446606.1"/>
    <property type="molecule type" value="Genomic_DNA"/>
</dbReference>
<gene>
    <name evidence="1" type="ORF">LITE_LOCUS29078</name>
</gene>
<organism evidence="1 2">
    <name type="scientific">Linum tenue</name>
    <dbReference type="NCBI Taxonomy" id="586396"/>
    <lineage>
        <taxon>Eukaryota</taxon>
        <taxon>Viridiplantae</taxon>
        <taxon>Streptophyta</taxon>
        <taxon>Embryophyta</taxon>
        <taxon>Tracheophyta</taxon>
        <taxon>Spermatophyta</taxon>
        <taxon>Magnoliopsida</taxon>
        <taxon>eudicotyledons</taxon>
        <taxon>Gunneridae</taxon>
        <taxon>Pentapetalae</taxon>
        <taxon>rosids</taxon>
        <taxon>fabids</taxon>
        <taxon>Malpighiales</taxon>
        <taxon>Linaceae</taxon>
        <taxon>Linum</taxon>
    </lineage>
</organism>
<name>A0AAV0MIL2_9ROSI</name>
<protein>
    <submittedName>
        <fullName evidence="1">Uncharacterized protein</fullName>
    </submittedName>
</protein>
<dbReference type="EMBL" id="CAMGYJ010000007">
    <property type="protein sequence ID" value="CAI0446607.1"/>
    <property type="molecule type" value="Genomic_DNA"/>
</dbReference>
<accession>A0AAV0MIL2</accession>
<sequence>MDTCVEGAGQIEIANLHGAFWFQIGSGGKQILGWPIRSQRRLGLRNAQSKTLDCAVDSGLFWSQLCLLLQLELLMEYKGKLAKIAGNKSTTVISFNI</sequence>
<evidence type="ECO:0000313" key="1">
    <source>
        <dbReference type="EMBL" id="CAI0446607.1"/>
    </source>
</evidence>